<keyword evidence="6" id="KW-1185">Reference proteome</keyword>
<dbReference type="Gene3D" id="2.30.30.40">
    <property type="entry name" value="SH3 Domains"/>
    <property type="match status" value="1"/>
</dbReference>
<reference evidence="5" key="2">
    <citation type="journal article" date="2007" name="Science">
        <title>Draft genome sequence of the sexually transmitted pathogen Trichomonas vaginalis.</title>
        <authorList>
            <person name="Carlton J.M."/>
            <person name="Hirt R.P."/>
            <person name="Silva J.C."/>
            <person name="Delcher A.L."/>
            <person name="Schatz M."/>
            <person name="Zhao Q."/>
            <person name="Wortman J.R."/>
            <person name="Bidwell S.L."/>
            <person name="Alsmark U.C.M."/>
            <person name="Besteiro S."/>
            <person name="Sicheritz-Ponten T."/>
            <person name="Noel C.J."/>
            <person name="Dacks J.B."/>
            <person name="Foster P.G."/>
            <person name="Simillion C."/>
            <person name="Van de Peer Y."/>
            <person name="Miranda-Saavedra D."/>
            <person name="Barton G.J."/>
            <person name="Westrop G.D."/>
            <person name="Mueller S."/>
            <person name="Dessi D."/>
            <person name="Fiori P.L."/>
            <person name="Ren Q."/>
            <person name="Paulsen I."/>
            <person name="Zhang H."/>
            <person name="Bastida-Corcuera F.D."/>
            <person name="Simoes-Barbosa A."/>
            <person name="Brown M.T."/>
            <person name="Hayes R.D."/>
            <person name="Mukherjee M."/>
            <person name="Okumura C.Y."/>
            <person name="Schneider R."/>
            <person name="Smith A.J."/>
            <person name="Vanacova S."/>
            <person name="Villalvazo M."/>
            <person name="Haas B.J."/>
            <person name="Pertea M."/>
            <person name="Feldblyum T.V."/>
            <person name="Utterback T.R."/>
            <person name="Shu C.L."/>
            <person name="Osoegawa K."/>
            <person name="de Jong P.J."/>
            <person name="Hrdy I."/>
            <person name="Horvathova L."/>
            <person name="Zubacova Z."/>
            <person name="Dolezal P."/>
            <person name="Malik S.B."/>
            <person name="Logsdon J.M. Jr."/>
            <person name="Henze K."/>
            <person name="Gupta A."/>
            <person name="Wang C.C."/>
            <person name="Dunne R.L."/>
            <person name="Upcroft J.A."/>
            <person name="Upcroft P."/>
            <person name="White O."/>
            <person name="Salzberg S.L."/>
            <person name="Tang P."/>
            <person name="Chiu C.-H."/>
            <person name="Lee Y.-S."/>
            <person name="Embley T.M."/>
            <person name="Coombs G.H."/>
            <person name="Mottram J.C."/>
            <person name="Tachezy J."/>
            <person name="Fraser-Liggett C.M."/>
            <person name="Johnson P.J."/>
        </authorList>
    </citation>
    <scope>NUCLEOTIDE SEQUENCE [LARGE SCALE GENOMIC DNA]</scope>
    <source>
        <strain evidence="5">G3</strain>
    </source>
</reference>
<evidence type="ECO:0000256" key="1">
    <source>
        <dbReference type="ARBA" id="ARBA00022443"/>
    </source>
</evidence>
<dbReference type="Gene3D" id="1.20.1270.60">
    <property type="entry name" value="Arfaptin homology (AH) domain/BAR domain"/>
    <property type="match status" value="1"/>
</dbReference>
<keyword evidence="3" id="KW-0175">Coiled coil</keyword>
<protein>
    <submittedName>
        <fullName evidence="5">SH3 domain containing protein</fullName>
    </submittedName>
</protein>
<accession>A2DEH2</accession>
<dbReference type="VEuPathDB" id="TrichDB:TVAGG3_0028600"/>
<dbReference type="InterPro" id="IPR027267">
    <property type="entry name" value="AH/BAR_dom_sf"/>
</dbReference>
<dbReference type="CDD" id="cd00174">
    <property type="entry name" value="SH3"/>
    <property type="match status" value="1"/>
</dbReference>
<organism evidence="5 6">
    <name type="scientific">Trichomonas vaginalis (strain ATCC PRA-98 / G3)</name>
    <dbReference type="NCBI Taxonomy" id="412133"/>
    <lineage>
        <taxon>Eukaryota</taxon>
        <taxon>Metamonada</taxon>
        <taxon>Parabasalia</taxon>
        <taxon>Trichomonadida</taxon>
        <taxon>Trichomonadidae</taxon>
        <taxon>Trichomonas</taxon>
    </lineage>
</organism>
<dbReference type="AlphaFoldDB" id="A2DEH2"/>
<feature type="coiled-coil region" evidence="3">
    <location>
        <begin position="138"/>
        <end position="186"/>
    </location>
</feature>
<dbReference type="InParanoid" id="A2DEH2"/>
<evidence type="ECO:0000256" key="3">
    <source>
        <dbReference type="SAM" id="Coils"/>
    </source>
</evidence>
<gene>
    <name evidence="5" type="ORF">TVAG_282690</name>
</gene>
<name>A2DEH2_TRIV3</name>
<dbReference type="InterPro" id="IPR036028">
    <property type="entry name" value="SH3-like_dom_sf"/>
</dbReference>
<sequence>MTEENSLKVLTYEQSVQAINDAFAGKQAFLKAVIKQIDAFLDSNKSFLEKLSKIDRTIPTKRNSGLKAAASSFLSANLNFVPIPGPTDDFASFEEHFNEILSKVMLSVFSIPPGLDIELELFESDFRRPLFNIFDKYSADSKALMQEVEKEIKALKASDDEFKKSHDKYLKQIKNIENIYQKIQQAPEDEKLKDQKVKAVDDLNVFLRDHKELHFKNQKAHTDFNAYIEGFLTKFEMVDEKLHNDITICYTEFANHIENIRTKKECTQEFLKLFVQPNVLDNELETALSPSKGMPLTQVTCSCNIPSLTFDISMILDKDTFATDSGKYVGKINDDYLPRQYDEIRVLKNNIVTIISEDDKGRYLVQPNPSFVGYVPKQFVDIAPDYICHTCLITENIQCGKVNLMQGSKVYVKNKIDDIAVVSTVDFQELQIAGNLVN</sequence>
<evidence type="ECO:0000256" key="2">
    <source>
        <dbReference type="PROSITE-ProRule" id="PRU00192"/>
    </source>
</evidence>
<feature type="domain" description="SH3" evidence="4">
    <location>
        <begin position="325"/>
        <end position="385"/>
    </location>
</feature>
<dbReference type="PROSITE" id="PS50002">
    <property type="entry name" value="SH3"/>
    <property type="match status" value="1"/>
</dbReference>
<evidence type="ECO:0000259" key="4">
    <source>
        <dbReference type="PROSITE" id="PS50002"/>
    </source>
</evidence>
<keyword evidence="1 2" id="KW-0728">SH3 domain</keyword>
<dbReference type="EMBL" id="DS113192">
    <property type="protein sequence ID" value="EAY21099.1"/>
    <property type="molecule type" value="Genomic_DNA"/>
</dbReference>
<reference evidence="5" key="1">
    <citation type="submission" date="2006-10" db="EMBL/GenBank/DDBJ databases">
        <authorList>
            <person name="Amadeo P."/>
            <person name="Zhao Q."/>
            <person name="Wortman J."/>
            <person name="Fraser-Liggett C."/>
            <person name="Carlton J."/>
        </authorList>
    </citation>
    <scope>NUCLEOTIDE SEQUENCE</scope>
    <source>
        <strain evidence="5">G3</strain>
    </source>
</reference>
<dbReference type="SUPFAM" id="SSF50044">
    <property type="entry name" value="SH3-domain"/>
    <property type="match status" value="1"/>
</dbReference>
<dbReference type="Proteomes" id="UP000001542">
    <property type="component" value="Unassembled WGS sequence"/>
</dbReference>
<proteinExistence type="predicted"/>
<dbReference type="VEuPathDB" id="TrichDB:TVAG_282690"/>
<dbReference type="InterPro" id="IPR001452">
    <property type="entry name" value="SH3_domain"/>
</dbReference>
<dbReference type="SUPFAM" id="SSF103657">
    <property type="entry name" value="BAR/IMD domain-like"/>
    <property type="match status" value="1"/>
</dbReference>
<evidence type="ECO:0000313" key="5">
    <source>
        <dbReference type="EMBL" id="EAY21099.1"/>
    </source>
</evidence>
<evidence type="ECO:0000313" key="6">
    <source>
        <dbReference type="Proteomes" id="UP000001542"/>
    </source>
</evidence>
<dbReference type="RefSeq" id="XP_001582085.1">
    <property type="nucleotide sequence ID" value="XM_001582035.1"/>
</dbReference>
<dbReference type="KEGG" id="tva:5466641"/>